<accession>A0A1M3L230</accession>
<dbReference type="InterPro" id="IPR023214">
    <property type="entry name" value="HAD_sf"/>
</dbReference>
<protein>
    <recommendedName>
        <fullName evidence="4">phosphoglycolate phosphatase</fullName>
        <ecNumber evidence="4">3.1.3.18</ecNumber>
    </recommendedName>
</protein>
<dbReference type="InterPro" id="IPR023198">
    <property type="entry name" value="PGP-like_dom2"/>
</dbReference>
<gene>
    <name evidence="5" type="ORF">BGO89_02400</name>
</gene>
<organism evidence="5 6">
    <name type="scientific">Candidatus Kapaibacterium thiocyanatum</name>
    <dbReference type="NCBI Taxonomy" id="1895771"/>
    <lineage>
        <taxon>Bacteria</taxon>
        <taxon>Pseudomonadati</taxon>
        <taxon>Candidatus Kapaibacteriota</taxon>
        <taxon>Candidatus Kapaibacteriia</taxon>
        <taxon>Candidatus Kapaibacteriales</taxon>
        <taxon>Candidatus Kapaibacteriaceae</taxon>
        <taxon>Candidatus Kapaibacterium</taxon>
    </lineage>
</organism>
<dbReference type="Gene3D" id="3.40.50.1000">
    <property type="entry name" value="HAD superfamily/HAD-like"/>
    <property type="match status" value="1"/>
</dbReference>
<evidence type="ECO:0000313" key="6">
    <source>
        <dbReference type="Proteomes" id="UP000184233"/>
    </source>
</evidence>
<dbReference type="Gene3D" id="1.10.150.240">
    <property type="entry name" value="Putative phosphatase, domain 2"/>
    <property type="match status" value="1"/>
</dbReference>
<dbReference type="GO" id="GO:0008967">
    <property type="term" value="F:phosphoglycolate phosphatase activity"/>
    <property type="evidence" value="ECO:0007669"/>
    <property type="project" value="UniProtKB-EC"/>
</dbReference>
<dbReference type="InterPro" id="IPR036412">
    <property type="entry name" value="HAD-like_sf"/>
</dbReference>
<name>A0A1M3L230_9BACT</name>
<evidence type="ECO:0000256" key="3">
    <source>
        <dbReference type="ARBA" id="ARBA00006171"/>
    </source>
</evidence>
<comment type="caution">
    <text evidence="5">The sequence shown here is derived from an EMBL/GenBank/DDBJ whole genome shotgun (WGS) entry which is preliminary data.</text>
</comment>
<comment type="similarity">
    <text evidence="3">Belongs to the HAD-like hydrolase superfamily. CbbY/CbbZ/Gph/YieH family.</text>
</comment>
<dbReference type="PANTHER" id="PTHR43434">
    <property type="entry name" value="PHOSPHOGLYCOLATE PHOSPHATASE"/>
    <property type="match status" value="1"/>
</dbReference>
<dbReference type="Pfam" id="PF12710">
    <property type="entry name" value="HAD"/>
    <property type="match status" value="1"/>
</dbReference>
<evidence type="ECO:0000256" key="1">
    <source>
        <dbReference type="ARBA" id="ARBA00000830"/>
    </source>
</evidence>
<dbReference type="SFLD" id="SFLDG01129">
    <property type="entry name" value="C1.5:_HAD__Beta-PGM__Phosphata"/>
    <property type="match status" value="1"/>
</dbReference>
<dbReference type="AlphaFoldDB" id="A0A1M3L230"/>
<dbReference type="Proteomes" id="UP000184233">
    <property type="component" value="Unassembled WGS sequence"/>
</dbReference>
<dbReference type="STRING" id="1895771.BGO89_02400"/>
<reference evidence="5 6" key="1">
    <citation type="submission" date="2016-09" db="EMBL/GenBank/DDBJ databases">
        <title>Genome-resolved meta-omics ties microbial dynamics to process performance in biotechnology for thiocyanate degradation.</title>
        <authorList>
            <person name="Kantor R.S."/>
            <person name="Huddy R.J."/>
            <person name="Iyer R."/>
            <person name="Thomas B.C."/>
            <person name="Brown C.T."/>
            <person name="Anantharaman K."/>
            <person name="Tringe S."/>
            <person name="Hettich R.L."/>
            <person name="Harrison S.T."/>
            <person name="Banfield J.F."/>
        </authorList>
    </citation>
    <scope>NUCLEOTIDE SEQUENCE [LARGE SCALE GENOMIC DNA]</scope>
    <source>
        <strain evidence="5">59-99</strain>
    </source>
</reference>
<dbReference type="SUPFAM" id="SSF56784">
    <property type="entry name" value="HAD-like"/>
    <property type="match status" value="1"/>
</dbReference>
<dbReference type="EMBL" id="MKVH01000013">
    <property type="protein sequence ID" value="OJX59288.1"/>
    <property type="molecule type" value="Genomic_DNA"/>
</dbReference>
<proteinExistence type="inferred from homology"/>
<evidence type="ECO:0000256" key="2">
    <source>
        <dbReference type="ARBA" id="ARBA00004818"/>
    </source>
</evidence>
<comment type="catalytic activity">
    <reaction evidence="1">
        <text>2-phosphoglycolate + H2O = glycolate + phosphate</text>
        <dbReference type="Rhea" id="RHEA:14369"/>
        <dbReference type="ChEBI" id="CHEBI:15377"/>
        <dbReference type="ChEBI" id="CHEBI:29805"/>
        <dbReference type="ChEBI" id="CHEBI:43474"/>
        <dbReference type="ChEBI" id="CHEBI:58033"/>
        <dbReference type="EC" id="3.1.3.18"/>
    </reaction>
</comment>
<dbReference type="InterPro" id="IPR050155">
    <property type="entry name" value="HAD-like_hydrolase_sf"/>
</dbReference>
<dbReference type="SFLD" id="SFLDS00003">
    <property type="entry name" value="Haloacid_Dehalogenase"/>
    <property type="match status" value="1"/>
</dbReference>
<dbReference type="GO" id="GO:0006281">
    <property type="term" value="P:DNA repair"/>
    <property type="evidence" value="ECO:0007669"/>
    <property type="project" value="TreeGrafter"/>
</dbReference>
<dbReference type="PANTHER" id="PTHR43434:SF1">
    <property type="entry name" value="PHOSPHOGLYCOLATE PHOSPHATASE"/>
    <property type="match status" value="1"/>
</dbReference>
<dbReference type="EC" id="3.1.3.18" evidence="4"/>
<sequence>MRLLLFDIDHTLLSVRGGLGRSICAEAFRSVYGSDPTDVLRSYSFSGRTDRRIVGDLGVTLGIDAAVLDDGWNAYEDILRRRSFETITQNDVHVHPGVRDLLHALNDSGITLALVTGNQRDVARHKLAMGSLDDHFDMAGAFGCEHADRDLLPPLALERINARRLQEGRNPFGVTDTVVIGDAPPDIRCASVNGMRSLAVATGEFDVQALTDHGADAVLPDFSDTKLAIDLLLHI</sequence>
<evidence type="ECO:0000256" key="4">
    <source>
        <dbReference type="ARBA" id="ARBA00013078"/>
    </source>
</evidence>
<comment type="pathway">
    <text evidence="2">Organic acid metabolism; glycolate biosynthesis; glycolate from 2-phosphoglycolate: step 1/1.</text>
</comment>
<evidence type="ECO:0000313" key="5">
    <source>
        <dbReference type="EMBL" id="OJX59288.1"/>
    </source>
</evidence>